<dbReference type="SUPFAM" id="SSF53474">
    <property type="entry name" value="alpha/beta-Hydrolases"/>
    <property type="match status" value="1"/>
</dbReference>
<dbReference type="STRING" id="765911.Thivi_4476"/>
<comment type="catalytic activity">
    <reaction evidence="5 8">
        <text>S-formylglutathione + H2O = formate + glutathione + H(+)</text>
        <dbReference type="Rhea" id="RHEA:14961"/>
        <dbReference type="ChEBI" id="CHEBI:15377"/>
        <dbReference type="ChEBI" id="CHEBI:15378"/>
        <dbReference type="ChEBI" id="CHEBI:15740"/>
        <dbReference type="ChEBI" id="CHEBI:57688"/>
        <dbReference type="ChEBI" id="CHEBI:57925"/>
        <dbReference type="EC" id="3.1.2.12"/>
    </reaction>
</comment>
<evidence type="ECO:0000256" key="6">
    <source>
        <dbReference type="NCBIfam" id="TIGR02821"/>
    </source>
</evidence>
<evidence type="ECO:0000313" key="10">
    <source>
        <dbReference type="Proteomes" id="UP000006062"/>
    </source>
</evidence>
<dbReference type="EMBL" id="CP003154">
    <property type="protein sequence ID" value="AFL76273.1"/>
    <property type="molecule type" value="Genomic_DNA"/>
</dbReference>
<reference evidence="9 10" key="1">
    <citation type="submission" date="2012-06" db="EMBL/GenBank/DDBJ databases">
        <title>Complete sequence of Thiocystis violascens DSM 198.</title>
        <authorList>
            <consortium name="US DOE Joint Genome Institute"/>
            <person name="Lucas S."/>
            <person name="Han J."/>
            <person name="Lapidus A."/>
            <person name="Cheng J.-F."/>
            <person name="Goodwin L."/>
            <person name="Pitluck S."/>
            <person name="Peters L."/>
            <person name="Ovchinnikova G."/>
            <person name="Teshima H."/>
            <person name="Detter J.C."/>
            <person name="Han C."/>
            <person name="Tapia R."/>
            <person name="Land M."/>
            <person name="Hauser L."/>
            <person name="Kyrpides N."/>
            <person name="Ivanova N."/>
            <person name="Pagani I."/>
            <person name="Vogl K."/>
            <person name="Liu Z."/>
            <person name="Frigaard N.-U."/>
            <person name="Bryant D."/>
            <person name="Woyke T."/>
        </authorList>
    </citation>
    <scope>NUCLEOTIDE SEQUENCE [LARGE SCALE GENOMIC DNA]</scope>
    <source>
        <strain evidence="10">ATCC 17096 / DSM 198 / 6111</strain>
    </source>
</reference>
<keyword evidence="3 8" id="KW-0719">Serine esterase</keyword>
<evidence type="ECO:0000256" key="1">
    <source>
        <dbReference type="ARBA" id="ARBA00005622"/>
    </source>
</evidence>
<evidence type="ECO:0000313" key="9">
    <source>
        <dbReference type="EMBL" id="AFL76273.1"/>
    </source>
</evidence>
<evidence type="ECO:0000256" key="7">
    <source>
        <dbReference type="PIRSR" id="PIRSR614186-1"/>
    </source>
</evidence>
<dbReference type="eggNOG" id="COG0627">
    <property type="taxonomic scope" value="Bacteria"/>
</dbReference>
<dbReference type="InterPro" id="IPR014186">
    <property type="entry name" value="S-formylglutathione_hydrol"/>
</dbReference>
<name>I3YH05_THIV6</name>
<dbReference type="GO" id="GO:0046294">
    <property type="term" value="P:formaldehyde catabolic process"/>
    <property type="evidence" value="ECO:0007669"/>
    <property type="project" value="InterPro"/>
</dbReference>
<dbReference type="RefSeq" id="WP_014780647.1">
    <property type="nucleotide sequence ID" value="NC_018012.1"/>
</dbReference>
<comment type="similarity">
    <text evidence="1 8">Belongs to the esterase D family.</text>
</comment>
<dbReference type="GO" id="GO:0005829">
    <property type="term" value="C:cytosol"/>
    <property type="evidence" value="ECO:0007669"/>
    <property type="project" value="TreeGrafter"/>
</dbReference>
<evidence type="ECO:0000256" key="4">
    <source>
        <dbReference type="ARBA" id="ARBA00022801"/>
    </source>
</evidence>
<dbReference type="GO" id="GO:0052689">
    <property type="term" value="F:carboxylic ester hydrolase activity"/>
    <property type="evidence" value="ECO:0007669"/>
    <property type="project" value="UniProtKB-KW"/>
</dbReference>
<evidence type="ECO:0000256" key="3">
    <source>
        <dbReference type="ARBA" id="ARBA00022487"/>
    </source>
</evidence>
<sequence length="282" mass="31055">MQPIERIKEFGGWLNRYRHASTACGCEMTFSVYLPPQAETGRVPAVYWLSGFACTDDSARTRIGAQRDAAELGLALVMPDTSPRGAEVPDLPDRDDLGQGAGFYVNATQSPWETHYRMYDYVTRELPALVEQELPLMTGMRSIAGHSMGGHGALICALGNPGMFWSVSAFAPICNPSLSGWGRQCFSAYLGDNRENWKDYDATCLIESGASAPPLLIDQGTDDEFLADQLHPENLKAACERHGIPCNLRMREGYDHSDRFVATFIGEHLAYHAKALGLMRDG</sequence>
<keyword evidence="4 8" id="KW-0378">Hydrolase</keyword>
<accession>I3YH05</accession>
<dbReference type="PANTHER" id="PTHR10061">
    <property type="entry name" value="S-FORMYLGLUTATHIONE HYDROLASE"/>
    <property type="match status" value="1"/>
</dbReference>
<dbReference type="KEGG" id="tvi:Thivi_4476"/>
<evidence type="ECO:0000256" key="2">
    <source>
        <dbReference type="ARBA" id="ARBA00012479"/>
    </source>
</evidence>
<dbReference type="Pfam" id="PF00756">
    <property type="entry name" value="Esterase"/>
    <property type="match status" value="1"/>
</dbReference>
<dbReference type="EC" id="3.1.2.12" evidence="2 6"/>
<feature type="active site" description="Charge relay system" evidence="7">
    <location>
        <position position="256"/>
    </location>
</feature>
<feature type="active site" description="Charge relay system" evidence="7">
    <location>
        <position position="147"/>
    </location>
</feature>
<dbReference type="InterPro" id="IPR029058">
    <property type="entry name" value="AB_hydrolase_fold"/>
</dbReference>
<dbReference type="InterPro" id="IPR000801">
    <property type="entry name" value="Esterase-like"/>
</dbReference>
<evidence type="ECO:0000256" key="8">
    <source>
        <dbReference type="RuleBase" id="RU363068"/>
    </source>
</evidence>
<dbReference type="HOGENOM" id="CLU_056472_0_0_6"/>
<evidence type="ECO:0000256" key="5">
    <source>
        <dbReference type="ARBA" id="ARBA00047590"/>
    </source>
</evidence>
<feature type="active site" description="Charge relay system" evidence="7">
    <location>
        <position position="223"/>
    </location>
</feature>
<dbReference type="PANTHER" id="PTHR10061:SF0">
    <property type="entry name" value="S-FORMYLGLUTATHIONE HYDROLASE"/>
    <property type="match status" value="1"/>
</dbReference>
<dbReference type="AlphaFoldDB" id="I3YH05"/>
<dbReference type="FunFam" id="3.40.50.1820:FF:000002">
    <property type="entry name" value="S-formylglutathione hydrolase"/>
    <property type="match status" value="1"/>
</dbReference>
<dbReference type="GO" id="GO:0018738">
    <property type="term" value="F:S-formylglutathione hydrolase activity"/>
    <property type="evidence" value="ECO:0007669"/>
    <property type="project" value="UniProtKB-UniRule"/>
</dbReference>
<proteinExistence type="inferred from homology"/>
<dbReference type="Proteomes" id="UP000006062">
    <property type="component" value="Chromosome"/>
</dbReference>
<dbReference type="NCBIfam" id="TIGR02821">
    <property type="entry name" value="fghA_ester_D"/>
    <property type="match status" value="1"/>
</dbReference>
<keyword evidence="10" id="KW-1185">Reference proteome</keyword>
<organism evidence="9 10">
    <name type="scientific">Thiocystis violascens (strain ATCC 17096 / DSM 198 / 6111)</name>
    <name type="common">Chromatium violascens</name>
    <dbReference type="NCBI Taxonomy" id="765911"/>
    <lineage>
        <taxon>Bacteria</taxon>
        <taxon>Pseudomonadati</taxon>
        <taxon>Pseudomonadota</taxon>
        <taxon>Gammaproteobacteria</taxon>
        <taxon>Chromatiales</taxon>
        <taxon>Chromatiaceae</taxon>
        <taxon>Thiocystis</taxon>
    </lineage>
</organism>
<dbReference type="OrthoDB" id="9782200at2"/>
<comment type="function">
    <text evidence="8">Serine hydrolase involved in the detoxification of formaldehyde.</text>
</comment>
<protein>
    <recommendedName>
        <fullName evidence="2 6">S-formylglutathione hydrolase</fullName>
        <ecNumber evidence="2 6">3.1.2.12</ecNumber>
    </recommendedName>
</protein>
<gene>
    <name evidence="9" type="ordered locus">Thivi_4476</name>
</gene>
<dbReference type="Gene3D" id="3.40.50.1820">
    <property type="entry name" value="alpha/beta hydrolase"/>
    <property type="match status" value="1"/>
</dbReference>